<reference evidence="1" key="1">
    <citation type="submission" date="2018-02" db="EMBL/GenBank/DDBJ databases">
        <title>Rhizophora mucronata_Transcriptome.</title>
        <authorList>
            <person name="Meera S.P."/>
            <person name="Sreeshan A."/>
            <person name="Augustine A."/>
        </authorList>
    </citation>
    <scope>NUCLEOTIDE SEQUENCE</scope>
    <source>
        <tissue evidence="1">Leaf</tissue>
    </source>
</reference>
<dbReference type="AlphaFoldDB" id="A0A2P2NUW8"/>
<protein>
    <submittedName>
        <fullName evidence="1">Uncharacterized protein</fullName>
    </submittedName>
</protein>
<evidence type="ECO:0000313" key="1">
    <source>
        <dbReference type="EMBL" id="MBX46307.1"/>
    </source>
</evidence>
<dbReference type="EMBL" id="GGEC01065823">
    <property type="protein sequence ID" value="MBX46307.1"/>
    <property type="molecule type" value="Transcribed_RNA"/>
</dbReference>
<organism evidence="1">
    <name type="scientific">Rhizophora mucronata</name>
    <name type="common">Asiatic mangrove</name>
    <dbReference type="NCBI Taxonomy" id="61149"/>
    <lineage>
        <taxon>Eukaryota</taxon>
        <taxon>Viridiplantae</taxon>
        <taxon>Streptophyta</taxon>
        <taxon>Embryophyta</taxon>
        <taxon>Tracheophyta</taxon>
        <taxon>Spermatophyta</taxon>
        <taxon>Magnoliopsida</taxon>
        <taxon>eudicotyledons</taxon>
        <taxon>Gunneridae</taxon>
        <taxon>Pentapetalae</taxon>
        <taxon>rosids</taxon>
        <taxon>fabids</taxon>
        <taxon>Malpighiales</taxon>
        <taxon>Rhizophoraceae</taxon>
        <taxon>Rhizophora</taxon>
    </lineage>
</organism>
<sequence>MWHYVPFESIMWKNLYMLDNAH</sequence>
<name>A0A2P2NUW8_RHIMU</name>
<proteinExistence type="predicted"/>
<accession>A0A2P2NUW8</accession>